<sequence>MTVQCSSVLNNNGSFFGPLLAIDGVIPPAGSNASTYMSSTTDSAPWFRIDFGELVTINRVVYYNRRDCCGENVTGLLMRFGGLIASSQLRFFPTFYNASGTSSTTGAVTTVDLSPPWGGRVLYVHAIPHLFIAELQVYGTPAACTAQLQYGAAYGNDSAVLSASVQPDEGACCQACYVNSSCLYWDWERSTGICRLKADQRGSIPEGQLIPGFWPNPERVAGAKQGVYNFVSPIYGGLWEDPSPVWIASSPDGVRSPQLSGYIYYYKSFSVPAPVKNASLYVRADDNAITILNGKRVVNGYRDGGWGPAVPLDLPAGQNLLAFEVYNGGGNTYLGALLYGPDNTFLLRSDHTWAYVDLQNPPSPPPPRPPPPPPSPPSTPPPPSPPPPSPVPPSPLPPSPPPPSPPPSPVPPSPPPSPLPPSPPPPPTPPDPPPPSPVPPSPLPPSPPPPSPPPSPVPPSPPPSPLPPSPPPSPTPPSPPPPLPVPPSPPAPNIILTTASMTVQCSSVLNNNGSFFGPLLAIDGVIPPAGSNASTYMSSTTDGAPWFRIDFGELVTINRVVYYNRRDCCGENVTGLLMRFGGLIASSQLRFFPTFYNASGTSSTTGAVTTVDLSPPWGGRVLYVHAIPHLFIAELQVYGTPAACTAQLQYGAAYGNDSAVLSASVQPDEGACCQACYVNSSCLYWDWERSTGICRLKADQRGSIPEGQLIPGFWPNPERVAGAKQGVYNFVNPIYGGLWEDPSPVWIASSPDGVRSPQLSGYIYYYKSFSVPAPIKNASLYVRADDNATTILNGKRVVNGYRDGGWGPAVPLDLPAGQNLLAFEVYNSGGNTYLGALLYGPNNTFLLRSDHTWAYVDLQNPPSPPPPRPPPTPPSPPSTPPPPSPPPPSPVPPSPLPPSPPPPSPPPSPVPPSPPPSPLPPSPPPSPTPPSPPPPSPVPPSPLPPSPPPPSPPPSPVPPSPPPSPLPPSPPPSPTPPSPPPPSPVPPSPPAPNIILTTASMTVQCSSVLNNNGSFFGPLLAIDGVIPPAGSNASTYMSSTTDGAPWFRIDFGELVTINRVVYYNRRDCCGENVTGLLMRFGGLIASSQLRFFPTFYNASGTSSTTGAVTTVDLSPPWGGRVLYVHAIPHLFIAELQVYGTPAACTAQLQYGAAYGNDSAVLSASVQPDEGACCQACYVNSSCLYWDWERSTGICRLKADQRGSIPEGQLIPGFWPNPERVAGAKQGVYNFVNPIYGGLWEDPSPVWIASSPDGVRSPQLSGYIYYYKSFSVPAPVKNASLYVRADDNATTILNGKRVVNGYRDGGWGPAVPLDLPAGQNLLAFEVYNSGGNTYLGALLYGPNNTFLLRSDHTWAYVDLQNPPSPPPPRPPPTPPSPPSTPPPPSPPPPSPVPPSPLPPSPPPPSPPPSPVPPSPPPSPLPPSPPPSPTPPSPPPPSPVPPSPLPPSPPPPSPPPSPVPPSPPPSPLPPSPPPSPTPPSPPPPLPVPPMQCSSVLNNNASFFGPLLAIDGVIPPAGSNASTYMSSTTDGGPWFRIDYGELVTINRVVYYNRRDCCGENVTGLLMRFGGMVVSSQLRFFPTFYNASGTSSTTGAVTTVDLSPPWGGRVLYVHAIPYLFIAELQVYGTPAACTAQLQYGAAYGNDSAVLSASVQPDEGACCQACYVNSSCLYWDWERSTGICRLKADQRGSIPEGQLIPGFWPNPERVAGAKQGVYNFVNPIYGGLWEDPSPVWIASSPDGVRSPQLSGYIYYYKSFSVPAPVKNASLYVRADDNATTILNGKRVVNGYRDGGWGPAVPLDLPAGQNLLAFEVYNSGGNTYLGALLYGPNNTFLLRSNHTWAYVDLQNPPSPPPPRPPPTPPSPPSTPPPPSPPPPSPVPPSPLPPSPPPPSPPPSPVPPSPPPSPLPPSPPPSPTPPNPPPPSPVPPSPLPPSPPPPSPPPSPVPPSPPPSPLPPSPPPSPTPPSPPPPSPVPPSPLPPSPPPPSPPPSPVPPSPPPSPLPPSPPPSPTPPSPPPPLPVPPSPLPPSPPPPSPPPSPVPPSPPPSPLPPSPPPSPTPPSPPPPSPVPPSPLPPSPPPPSPPPSPVPPSPPPSPVPPTPLSSPLPPSPPPPPTPPSPPPPSPVPPSPLPPSPPPPSPPPSPVPPSPPPSPLPPSPPPPPTPPIPPPPSPVPPSPLPPSPPPPSPPPSPVPPTPLSSPLPPSPPPPPPPPSPLPPSPVPPSPLPPSPPPPSPPPSPVPPSPPPSPLPPSPPPSPTPPSPPPPSPVPPSPLPPSPPPPSPPPSPVPPSPPPSPLPPSPPPSPTPPSPPPPSSVHARPLPPFPPLPSPSPSPLEVSYSSHPLPASSRPLLPFPPASQPSPHLTASNVAIGKLAFASSVALSELKSFGPQFALDGAVSNTGAEIFRSDSGDRAPWLSIDLGSLFTVSKIVYYNRRDCCGERTANAEFRVGGALVSNSLTANQITLNELVFKMEGPSSTASVLTIDLEPPVTGRYITLQNFGNASAVSELQISELQVYGIPAGMVRSTFLQPGWITSRLWLGWSSNISPRKHSPFSDCSLLQYGATYGNDSAALATSTQPDAGACCQACYANPICIHWDFELGSRVCRLRGDRSVSSAAASLLIVKREDGRVAGSRNGVSTYVTHPRYSSASAGSGFATDTYARWISSLPTAFVPFGNRVLASAWVYTSFYKTLLAPPAAGVDPITGQQPSTLLVTLTVVADDEAVVLVNGLQVGQTTGSLVQTILQFELQAGSRNLIVLQCGGTGGPAVVVASLAGPDGSVLARTDHTWLWL</sequence>
<protein>
    <recommendedName>
        <fullName evidence="10">F5/8 type C domain-containing protein</fullName>
    </recommendedName>
</protein>
<dbReference type="SMART" id="SM00223">
    <property type="entry name" value="APPLE"/>
    <property type="match status" value="1"/>
</dbReference>
<keyword evidence="6" id="KW-0677">Repeat</keyword>
<feature type="compositionally biased region" description="Pro residues" evidence="9">
    <location>
        <begin position="1361"/>
        <end position="1487"/>
    </location>
</feature>
<dbReference type="GO" id="GO:0001868">
    <property type="term" value="P:regulation of complement activation, lectin pathway"/>
    <property type="evidence" value="ECO:0007669"/>
    <property type="project" value="UniProtKB-ARBA"/>
</dbReference>
<organism evidence="11 12">
    <name type="scientific">Pleodorina starrii</name>
    <dbReference type="NCBI Taxonomy" id="330485"/>
    <lineage>
        <taxon>Eukaryota</taxon>
        <taxon>Viridiplantae</taxon>
        <taxon>Chlorophyta</taxon>
        <taxon>core chlorophytes</taxon>
        <taxon>Chlorophyceae</taxon>
        <taxon>CS clade</taxon>
        <taxon>Chlamydomonadales</taxon>
        <taxon>Volvocaceae</taxon>
        <taxon>Pleodorina</taxon>
    </lineage>
</organism>
<keyword evidence="5" id="KW-0430">Lectin</keyword>
<dbReference type="PROSITE" id="PS50022">
    <property type="entry name" value="FA58C_3"/>
    <property type="match status" value="1"/>
</dbReference>
<evidence type="ECO:0000256" key="2">
    <source>
        <dbReference type="ARBA" id="ARBA00010147"/>
    </source>
</evidence>
<dbReference type="GO" id="GO:0006508">
    <property type="term" value="P:proteolysis"/>
    <property type="evidence" value="ECO:0007669"/>
    <property type="project" value="InterPro"/>
</dbReference>
<dbReference type="PRINTS" id="PR01217">
    <property type="entry name" value="PRICHEXTENSN"/>
</dbReference>
<dbReference type="PANTHER" id="PTHR45713">
    <property type="entry name" value="FTP DOMAIN-CONTAINING PROTEIN"/>
    <property type="match status" value="1"/>
</dbReference>
<dbReference type="GO" id="GO:0042806">
    <property type="term" value="F:fucose binding"/>
    <property type="evidence" value="ECO:0007669"/>
    <property type="project" value="UniProtKB-ARBA"/>
</dbReference>
<evidence type="ECO:0000256" key="9">
    <source>
        <dbReference type="SAM" id="MobiDB-lite"/>
    </source>
</evidence>
<keyword evidence="7" id="KW-0106">Calcium</keyword>
<evidence type="ECO:0000256" key="1">
    <source>
        <dbReference type="ARBA" id="ARBA00002219"/>
    </source>
</evidence>
<keyword evidence="8" id="KW-1015">Disulfide bond</keyword>
<comment type="subunit">
    <text evidence="3">Homotrimer.</text>
</comment>
<dbReference type="SUPFAM" id="SSF49785">
    <property type="entry name" value="Galactose-binding domain-like"/>
    <property type="match status" value="5"/>
</dbReference>
<comment type="function">
    <text evidence="1">Acts as a defensive agent. Recognizes blood group fucosylated oligosaccharides including A, B, H and Lewis B-type antigens. Does not recognize Lewis A antigen and has low affinity for monovalent haptens.</text>
</comment>
<comment type="similarity">
    <text evidence="2">Belongs to the fucolectin family.</text>
</comment>
<dbReference type="GO" id="GO:0010185">
    <property type="term" value="P:regulation of cellular defense response"/>
    <property type="evidence" value="ECO:0007669"/>
    <property type="project" value="UniProtKB-ARBA"/>
</dbReference>
<dbReference type="GO" id="GO:0005576">
    <property type="term" value="C:extracellular region"/>
    <property type="evidence" value="ECO:0007669"/>
    <property type="project" value="InterPro"/>
</dbReference>
<dbReference type="Gene3D" id="2.60.120.260">
    <property type="entry name" value="Galactose-binding domain-like"/>
    <property type="match status" value="9"/>
</dbReference>
<feature type="region of interest" description="Disordered" evidence="9">
    <location>
        <begin position="857"/>
        <end position="993"/>
    </location>
</feature>
<comment type="caution">
    <text evidence="11">The sequence shown here is derived from an EMBL/GenBank/DDBJ whole genome shotgun (WGS) entry which is preliminary data.</text>
</comment>
<evidence type="ECO:0000259" key="10">
    <source>
        <dbReference type="PROSITE" id="PS50022"/>
    </source>
</evidence>
<feature type="compositionally biased region" description="Pro residues" evidence="9">
    <location>
        <begin position="361"/>
        <end position="491"/>
    </location>
</feature>
<keyword evidence="12" id="KW-1185">Reference proteome</keyword>
<dbReference type="InterPro" id="IPR008979">
    <property type="entry name" value="Galactose-bd-like_sf"/>
</dbReference>
<proteinExistence type="inferred from homology"/>
<feature type="region of interest" description="Disordered" evidence="9">
    <location>
        <begin position="1842"/>
        <end position="2337"/>
    </location>
</feature>
<dbReference type="PANTHER" id="PTHR45713:SF6">
    <property type="entry name" value="F5_8 TYPE C DOMAIN-CONTAINING PROTEIN"/>
    <property type="match status" value="1"/>
</dbReference>
<evidence type="ECO:0000313" key="12">
    <source>
        <dbReference type="Proteomes" id="UP001165080"/>
    </source>
</evidence>
<dbReference type="InterPro" id="IPR003609">
    <property type="entry name" value="Pan_app"/>
</dbReference>
<feature type="region of interest" description="Disordered" evidence="9">
    <location>
        <begin position="1357"/>
        <end position="1488"/>
    </location>
</feature>
<dbReference type="InterPro" id="IPR006585">
    <property type="entry name" value="FTP1"/>
</dbReference>
<dbReference type="InterPro" id="IPR051941">
    <property type="entry name" value="BG_Antigen-Binding_Lectin"/>
</dbReference>
<evidence type="ECO:0000256" key="3">
    <source>
        <dbReference type="ARBA" id="ARBA00011233"/>
    </source>
</evidence>
<name>A0A9W6BNK1_9CHLO</name>
<dbReference type="EMBL" id="BRXU01000012">
    <property type="protein sequence ID" value="GLC55359.1"/>
    <property type="molecule type" value="Genomic_DNA"/>
</dbReference>
<evidence type="ECO:0000256" key="8">
    <source>
        <dbReference type="ARBA" id="ARBA00023157"/>
    </source>
</evidence>
<evidence type="ECO:0000256" key="6">
    <source>
        <dbReference type="ARBA" id="ARBA00022737"/>
    </source>
</evidence>
<feature type="region of interest" description="Disordered" evidence="9">
    <location>
        <begin position="357"/>
        <end position="491"/>
    </location>
</feature>
<dbReference type="InterPro" id="IPR000421">
    <property type="entry name" value="FA58C"/>
</dbReference>
<dbReference type="InterPro" id="IPR000177">
    <property type="entry name" value="Apple"/>
</dbReference>
<gene>
    <name evidence="11" type="primary">PLESTB001566</name>
    <name evidence="11" type="ORF">PLESTB_000976400</name>
</gene>
<evidence type="ECO:0000256" key="5">
    <source>
        <dbReference type="ARBA" id="ARBA00022734"/>
    </source>
</evidence>
<feature type="compositionally biased region" description="Pro residues" evidence="9">
    <location>
        <begin position="861"/>
        <end position="992"/>
    </location>
</feature>
<dbReference type="SMART" id="SM00607">
    <property type="entry name" value="FTP"/>
    <property type="match status" value="1"/>
</dbReference>
<dbReference type="Gene3D" id="3.50.4.10">
    <property type="entry name" value="Hepatocyte Growth Factor"/>
    <property type="match status" value="5"/>
</dbReference>
<feature type="domain" description="F5/8 type C" evidence="10">
    <location>
        <begin position="2349"/>
        <end position="2512"/>
    </location>
</feature>
<evidence type="ECO:0000313" key="11">
    <source>
        <dbReference type="EMBL" id="GLC55359.1"/>
    </source>
</evidence>
<evidence type="ECO:0000256" key="4">
    <source>
        <dbReference type="ARBA" id="ARBA00022723"/>
    </source>
</evidence>
<evidence type="ECO:0000256" key="7">
    <source>
        <dbReference type="ARBA" id="ARBA00022837"/>
    </source>
</evidence>
<dbReference type="Pfam" id="PF22633">
    <property type="entry name" value="F5_F8_type_C_2"/>
    <property type="match status" value="4"/>
</dbReference>
<accession>A0A9W6BNK1</accession>
<dbReference type="GO" id="GO:0046872">
    <property type="term" value="F:metal ion binding"/>
    <property type="evidence" value="ECO:0007669"/>
    <property type="project" value="UniProtKB-KW"/>
</dbReference>
<dbReference type="Proteomes" id="UP001165080">
    <property type="component" value="Unassembled WGS sequence"/>
</dbReference>
<feature type="compositionally biased region" description="Pro residues" evidence="9">
    <location>
        <begin position="1846"/>
        <end position="2325"/>
    </location>
</feature>
<reference evidence="11 12" key="1">
    <citation type="journal article" date="2023" name="Commun. Biol.">
        <title>Reorganization of the ancestral sex-determining regions during the evolution of trioecy in Pleodorina starrii.</title>
        <authorList>
            <person name="Takahashi K."/>
            <person name="Suzuki S."/>
            <person name="Kawai-Toyooka H."/>
            <person name="Yamamoto K."/>
            <person name="Hamaji T."/>
            <person name="Ootsuki R."/>
            <person name="Yamaguchi H."/>
            <person name="Kawachi M."/>
            <person name="Higashiyama T."/>
            <person name="Nozaki H."/>
        </authorList>
    </citation>
    <scope>NUCLEOTIDE SEQUENCE [LARGE SCALE GENOMIC DNA]</scope>
    <source>
        <strain evidence="11 12">NIES-4479</strain>
    </source>
</reference>
<dbReference type="Pfam" id="PF14295">
    <property type="entry name" value="PAN_4"/>
    <property type="match status" value="5"/>
</dbReference>
<keyword evidence="4" id="KW-0479">Metal-binding</keyword>